<feature type="region of interest" description="Disordered" evidence="8">
    <location>
        <begin position="505"/>
        <end position="646"/>
    </location>
</feature>
<dbReference type="Pfam" id="PF00069">
    <property type="entry name" value="Pkinase"/>
    <property type="match status" value="1"/>
</dbReference>
<dbReference type="GO" id="GO:0007186">
    <property type="term" value="P:G protein-coupled receptor signaling pathway"/>
    <property type="evidence" value="ECO:0007669"/>
    <property type="project" value="TreeGrafter"/>
</dbReference>
<evidence type="ECO:0000313" key="11">
    <source>
        <dbReference type="EMBL" id="ORY61889.1"/>
    </source>
</evidence>
<dbReference type="GO" id="GO:0005524">
    <property type="term" value="F:ATP binding"/>
    <property type="evidence" value="ECO:0007669"/>
    <property type="project" value="UniProtKB-UniRule"/>
</dbReference>
<keyword evidence="12" id="KW-1185">Reference proteome</keyword>
<dbReference type="Proteomes" id="UP000193920">
    <property type="component" value="Unassembled WGS sequence"/>
</dbReference>
<feature type="region of interest" description="Disordered" evidence="8">
    <location>
        <begin position="876"/>
        <end position="900"/>
    </location>
</feature>
<evidence type="ECO:0000256" key="2">
    <source>
        <dbReference type="ARBA" id="ARBA00022553"/>
    </source>
</evidence>
<feature type="compositionally biased region" description="Polar residues" evidence="8">
    <location>
        <begin position="888"/>
        <end position="900"/>
    </location>
</feature>
<dbReference type="SUPFAM" id="SSF56112">
    <property type="entry name" value="Protein kinase-like (PK-like)"/>
    <property type="match status" value="1"/>
</dbReference>
<dbReference type="InterPro" id="IPR011009">
    <property type="entry name" value="Kinase-like_dom_sf"/>
</dbReference>
<dbReference type="STRING" id="1754190.A0A1Y2DRS9"/>
<feature type="region of interest" description="Disordered" evidence="8">
    <location>
        <begin position="331"/>
        <end position="370"/>
    </location>
</feature>
<dbReference type="Gene3D" id="1.10.510.10">
    <property type="entry name" value="Transferase(Phosphotransferase) domain 1"/>
    <property type="match status" value="1"/>
</dbReference>
<dbReference type="PROSITE" id="PS50011">
    <property type="entry name" value="PROTEIN_KINASE_DOM"/>
    <property type="match status" value="1"/>
</dbReference>
<dbReference type="InterPro" id="IPR008271">
    <property type="entry name" value="Ser/Thr_kinase_AS"/>
</dbReference>
<dbReference type="GO" id="GO:0001664">
    <property type="term" value="F:G protein-coupled receptor binding"/>
    <property type="evidence" value="ECO:0007669"/>
    <property type="project" value="TreeGrafter"/>
</dbReference>
<feature type="binding site" evidence="7">
    <location>
        <position position="51"/>
    </location>
    <ligand>
        <name>ATP</name>
        <dbReference type="ChEBI" id="CHEBI:30616"/>
    </ligand>
</feature>
<evidence type="ECO:0000256" key="1">
    <source>
        <dbReference type="ARBA" id="ARBA00022527"/>
    </source>
</evidence>
<dbReference type="FunFam" id="1.10.510.10:FF:000048">
    <property type="entry name" value="Protein kinase C"/>
    <property type="match status" value="1"/>
</dbReference>
<dbReference type="InterPro" id="IPR017441">
    <property type="entry name" value="Protein_kinase_ATP_BS"/>
</dbReference>
<proteinExistence type="predicted"/>
<organism evidence="11 12">
    <name type="scientific">Neocallimastix californiae</name>
    <dbReference type="NCBI Taxonomy" id="1754190"/>
    <lineage>
        <taxon>Eukaryota</taxon>
        <taxon>Fungi</taxon>
        <taxon>Fungi incertae sedis</taxon>
        <taxon>Chytridiomycota</taxon>
        <taxon>Chytridiomycota incertae sedis</taxon>
        <taxon>Neocallimastigomycetes</taxon>
        <taxon>Neocallimastigales</taxon>
        <taxon>Neocallimastigaceae</taxon>
        <taxon>Neocallimastix</taxon>
    </lineage>
</organism>
<evidence type="ECO:0000259" key="10">
    <source>
        <dbReference type="PROSITE" id="PS51285"/>
    </source>
</evidence>
<dbReference type="CDD" id="cd05578">
    <property type="entry name" value="STKc_Yank1"/>
    <property type="match status" value="1"/>
</dbReference>
<name>A0A1Y2DRS9_9FUNG</name>
<dbReference type="Gene3D" id="3.30.200.20">
    <property type="entry name" value="Phosphorylase Kinase, domain 1"/>
    <property type="match status" value="1"/>
</dbReference>
<evidence type="ECO:0000313" key="12">
    <source>
        <dbReference type="Proteomes" id="UP000193920"/>
    </source>
</evidence>
<dbReference type="FunFam" id="3.30.200.20:FF:000354">
    <property type="entry name" value="AGC/YANK protein kinase"/>
    <property type="match status" value="1"/>
</dbReference>
<keyword evidence="3" id="KW-0808">Transferase</keyword>
<feature type="compositionally biased region" description="Polar residues" evidence="8">
    <location>
        <begin position="533"/>
        <end position="555"/>
    </location>
</feature>
<feature type="compositionally biased region" description="Polar residues" evidence="8">
    <location>
        <begin position="570"/>
        <end position="599"/>
    </location>
</feature>
<feature type="compositionally biased region" description="Basic and acidic residues" evidence="8">
    <location>
        <begin position="341"/>
        <end position="350"/>
    </location>
</feature>
<feature type="domain" description="Protein kinase" evidence="9">
    <location>
        <begin position="22"/>
        <end position="288"/>
    </location>
</feature>
<dbReference type="InterPro" id="IPR000961">
    <property type="entry name" value="AGC-kinase_C"/>
</dbReference>
<evidence type="ECO:0000256" key="5">
    <source>
        <dbReference type="ARBA" id="ARBA00022777"/>
    </source>
</evidence>
<keyword evidence="5 11" id="KW-0418">Kinase</keyword>
<evidence type="ECO:0000256" key="3">
    <source>
        <dbReference type="ARBA" id="ARBA00022679"/>
    </source>
</evidence>
<evidence type="ECO:0000256" key="4">
    <source>
        <dbReference type="ARBA" id="ARBA00022741"/>
    </source>
</evidence>
<evidence type="ECO:0000259" key="9">
    <source>
        <dbReference type="PROSITE" id="PS50011"/>
    </source>
</evidence>
<dbReference type="PROSITE" id="PS00107">
    <property type="entry name" value="PROTEIN_KINASE_ATP"/>
    <property type="match status" value="1"/>
</dbReference>
<gene>
    <name evidence="11" type="ORF">LY90DRAFT_380917</name>
</gene>
<keyword evidence="2" id="KW-0597">Phosphoprotein</keyword>
<dbReference type="PANTHER" id="PTHR24355">
    <property type="entry name" value="G PROTEIN-COUPLED RECEPTOR KINASE/RIBOSOMAL PROTEIN S6 KINASE"/>
    <property type="match status" value="1"/>
</dbReference>
<protein>
    <submittedName>
        <fullName evidence="11">Kinase-like protein</fullName>
    </submittedName>
</protein>
<feature type="compositionally biased region" description="Polar residues" evidence="8">
    <location>
        <begin position="607"/>
        <end position="620"/>
    </location>
</feature>
<dbReference type="SMART" id="SM00220">
    <property type="entry name" value="S_TKc"/>
    <property type="match status" value="1"/>
</dbReference>
<dbReference type="PROSITE" id="PS00108">
    <property type="entry name" value="PROTEIN_KINASE_ST"/>
    <property type="match status" value="1"/>
</dbReference>
<evidence type="ECO:0000256" key="6">
    <source>
        <dbReference type="ARBA" id="ARBA00022840"/>
    </source>
</evidence>
<keyword evidence="1" id="KW-0723">Serine/threonine-protein kinase</keyword>
<dbReference type="GO" id="GO:0009966">
    <property type="term" value="P:regulation of signal transduction"/>
    <property type="evidence" value="ECO:0007669"/>
    <property type="project" value="TreeGrafter"/>
</dbReference>
<dbReference type="GO" id="GO:0004703">
    <property type="term" value="F:G protein-coupled receptor kinase activity"/>
    <property type="evidence" value="ECO:0007669"/>
    <property type="project" value="TreeGrafter"/>
</dbReference>
<evidence type="ECO:0000256" key="7">
    <source>
        <dbReference type="PROSITE-ProRule" id="PRU10141"/>
    </source>
</evidence>
<dbReference type="PANTHER" id="PTHR24355:SF30">
    <property type="entry name" value="SERINE_THREONINE-PROTEIN KINASE 32B ISOFORM X1"/>
    <property type="match status" value="1"/>
</dbReference>
<comment type="caution">
    <text evidence="11">The sequence shown here is derived from an EMBL/GenBank/DDBJ whole genome shotgun (WGS) entry which is preliminary data.</text>
</comment>
<evidence type="ECO:0000256" key="8">
    <source>
        <dbReference type="SAM" id="MobiDB-lite"/>
    </source>
</evidence>
<dbReference type="EMBL" id="MCOG01000059">
    <property type="protein sequence ID" value="ORY61889.1"/>
    <property type="molecule type" value="Genomic_DNA"/>
</dbReference>
<feature type="domain" description="AGC-kinase C-terminal" evidence="10">
    <location>
        <begin position="289"/>
        <end position="366"/>
    </location>
</feature>
<accession>A0A1Y2DRS9</accession>
<dbReference type="PROSITE" id="PS51285">
    <property type="entry name" value="AGC_KINASE_CTER"/>
    <property type="match status" value="1"/>
</dbReference>
<feature type="compositionally biased region" description="Low complexity" evidence="8">
    <location>
        <begin position="505"/>
        <end position="518"/>
    </location>
</feature>
<dbReference type="AlphaFoldDB" id="A0A1Y2DRS9"/>
<reference evidence="11 12" key="1">
    <citation type="submission" date="2016-08" db="EMBL/GenBank/DDBJ databases">
        <title>A Parts List for Fungal Cellulosomes Revealed by Comparative Genomics.</title>
        <authorList>
            <consortium name="DOE Joint Genome Institute"/>
            <person name="Haitjema C.H."/>
            <person name="Gilmore S.P."/>
            <person name="Henske J.K."/>
            <person name="Solomon K.V."/>
            <person name="De Groot R."/>
            <person name="Kuo A."/>
            <person name="Mondo S.J."/>
            <person name="Salamov A.A."/>
            <person name="Labutti K."/>
            <person name="Zhao Z."/>
            <person name="Chiniquy J."/>
            <person name="Barry K."/>
            <person name="Brewer H.M."/>
            <person name="Purvine S.O."/>
            <person name="Wright A.T."/>
            <person name="Boxma B."/>
            <person name="Van Alen T."/>
            <person name="Hackstein J.H."/>
            <person name="Baker S.E."/>
            <person name="Grigoriev I.V."/>
            <person name="O'Malley M.A."/>
        </authorList>
    </citation>
    <scope>NUCLEOTIDE SEQUENCE [LARGE SCALE GENOMIC DNA]</scope>
    <source>
        <strain evidence="11 12">G1</strain>
    </source>
</reference>
<sequence length="900" mass="102646">MGNTFGKSDSTDFNGEVELRHFNLLRCIGKGAFGKVRIVEHKEKKKLYALKYINKMQCIKMKAIQNIMRERSILEEIEHPFIVNLRFAFQDDENMFMVLDLMIGGDLRFHLERLGGFTEETLRFYCAEIACALNYLHNKGIIHRDIKPDNILLDDKGHAHITDFNIAVHIDPKRLPRSQSGTISYMAPEVFAGKGYSYPIDWWSLGIVLFEGFYGKRPFKGHNNEQVSNNIVNQKDIHFPSTNSLTKHPVKPSAEFLSIMNSFLIKDPNNRLGCSSKGLDELWDNTWFRGIDWDKLERKEYVSPMIPNPDKANFDATYDLEELLLEDNPLTYRPRKKKNKNKDNSEDSGHGKGFFGGKSNSSTQQPKSRLQTELEYIEDHFKTYDCTLFDRFTQLMENDKLLENPELMKILDEEFKNLSQQSEMPMKRPNNTHGPSGAITEKLIKEKQIRLQAYHARMQLRQQENQLLQQPGQTYNSNRNILQHNMMAGSSNFYNNNGSNSSLYGSGYNEGGNSNRSSPNNTHYNLHEDIHNYKNNSHYPMTPQYNASTPPQSQATLPVQPLPPTPEPNYYTNSNNSTGRLEMSSGNLSRNEPSTSSLNRRNKNKKYGSNGSTGINTPSDSPKIGGGASYTQQLTSNGDRERERIRQNQQLKQKLTSSPQTYHQKLVPNRKLSQNHLNHSANSDSINSLQLSNLKEDHSGDYNLNISRSMNNLNYSTHSNDDMIKNILSKDEMEELNDDFLFDRKNVFSKPMYHSTSMDELNQNMGKGYNKVPNPKGLKQGVLNMTALSGGVKKDDEKIMPFNTNEEIQGIGNLYDNLSISDSNIGYKKLRHGKSYDNLTAKKYNRSNEVPPPLPNSSSTGKINYIMKYDFPIPPSNGAPSNRPYVTPSKSKGSSVNYEI</sequence>
<keyword evidence="6 7" id="KW-0067">ATP-binding</keyword>
<keyword evidence="4 7" id="KW-0547">Nucleotide-binding</keyword>
<dbReference type="OrthoDB" id="354826at2759"/>
<dbReference type="InterPro" id="IPR000719">
    <property type="entry name" value="Prot_kinase_dom"/>
</dbReference>